<organism evidence="9 10">
    <name type="scientific">Spirochaeta isovalerica</name>
    <dbReference type="NCBI Taxonomy" id="150"/>
    <lineage>
        <taxon>Bacteria</taxon>
        <taxon>Pseudomonadati</taxon>
        <taxon>Spirochaetota</taxon>
        <taxon>Spirochaetia</taxon>
        <taxon>Spirochaetales</taxon>
        <taxon>Spirochaetaceae</taxon>
        <taxon>Spirochaeta</taxon>
    </lineage>
</organism>
<evidence type="ECO:0000256" key="2">
    <source>
        <dbReference type="ARBA" id="ARBA00022448"/>
    </source>
</evidence>
<comment type="caution">
    <text evidence="9">The sequence shown here is derived from an EMBL/GenBank/DDBJ whole genome shotgun (WGS) entry which is preliminary data.</text>
</comment>
<evidence type="ECO:0000256" key="3">
    <source>
        <dbReference type="ARBA" id="ARBA00022475"/>
    </source>
</evidence>
<protein>
    <submittedName>
        <fullName evidence="9">Raffinose/stachyose/melibiose transport system permease protein</fullName>
    </submittedName>
</protein>
<keyword evidence="3" id="KW-1003">Cell membrane</keyword>
<dbReference type="InterPro" id="IPR035906">
    <property type="entry name" value="MetI-like_sf"/>
</dbReference>
<dbReference type="GO" id="GO:0055085">
    <property type="term" value="P:transmembrane transport"/>
    <property type="evidence" value="ECO:0007669"/>
    <property type="project" value="InterPro"/>
</dbReference>
<dbReference type="Gene3D" id="1.10.3720.10">
    <property type="entry name" value="MetI-like"/>
    <property type="match status" value="1"/>
</dbReference>
<feature type="transmembrane region" description="Helical" evidence="7">
    <location>
        <begin position="257"/>
        <end position="277"/>
    </location>
</feature>
<dbReference type="InterPro" id="IPR000515">
    <property type="entry name" value="MetI-like"/>
</dbReference>
<evidence type="ECO:0000259" key="8">
    <source>
        <dbReference type="PROSITE" id="PS50928"/>
    </source>
</evidence>
<feature type="transmembrane region" description="Helical" evidence="7">
    <location>
        <begin position="196"/>
        <end position="217"/>
    </location>
</feature>
<accession>A0A841R9U5</accession>
<dbReference type="CDD" id="cd06261">
    <property type="entry name" value="TM_PBP2"/>
    <property type="match status" value="1"/>
</dbReference>
<evidence type="ECO:0000313" key="10">
    <source>
        <dbReference type="Proteomes" id="UP000587760"/>
    </source>
</evidence>
<dbReference type="RefSeq" id="WP_184748368.1">
    <property type="nucleotide sequence ID" value="NZ_JACHGJ010000009.1"/>
</dbReference>
<sequence>MNIRKSFRETVKLLAFVLPAFAFYSLFVLVPAFGGFYYSLTDWNALNRTHNFVGLSNYIEAFTEDPYFIKSIWFTLKFVLYMVVLQNVLALFLALLIENRKRTKTWFRTIFFMPNMISMIIAGFMWLFIFTRVLPKIEILNRTWIGDPRLSFFAILIVSLWAGVGYLMIIYIAAIQSIPGHLIEAALIDGAKRMALLRYVKLPMILPAVTIGLFLSLNSSFKVFEAVYALTGGGPGRATQVIALNIFEEAFNMSNRFGYASAKAIILFFIVAMITFIQLKIMKNREVQA</sequence>
<feature type="transmembrane region" description="Helical" evidence="7">
    <location>
        <begin position="78"/>
        <end position="97"/>
    </location>
</feature>
<feature type="transmembrane region" description="Helical" evidence="7">
    <location>
        <begin position="150"/>
        <end position="175"/>
    </location>
</feature>
<evidence type="ECO:0000256" key="6">
    <source>
        <dbReference type="ARBA" id="ARBA00023136"/>
    </source>
</evidence>
<dbReference type="PANTHER" id="PTHR30193">
    <property type="entry name" value="ABC TRANSPORTER PERMEASE PROTEIN"/>
    <property type="match status" value="1"/>
</dbReference>
<dbReference type="AlphaFoldDB" id="A0A841R9U5"/>
<keyword evidence="2 7" id="KW-0813">Transport</keyword>
<gene>
    <name evidence="9" type="ORF">HNR50_003822</name>
</gene>
<dbReference type="InterPro" id="IPR051393">
    <property type="entry name" value="ABC_transporter_permease"/>
</dbReference>
<dbReference type="GO" id="GO:0005886">
    <property type="term" value="C:plasma membrane"/>
    <property type="evidence" value="ECO:0007669"/>
    <property type="project" value="UniProtKB-SubCell"/>
</dbReference>
<comment type="similarity">
    <text evidence="7">Belongs to the binding-protein-dependent transport system permease family.</text>
</comment>
<keyword evidence="5 7" id="KW-1133">Transmembrane helix</keyword>
<name>A0A841R9U5_9SPIO</name>
<evidence type="ECO:0000256" key="7">
    <source>
        <dbReference type="RuleBase" id="RU363032"/>
    </source>
</evidence>
<feature type="transmembrane region" description="Helical" evidence="7">
    <location>
        <begin position="12"/>
        <end position="38"/>
    </location>
</feature>
<dbReference type="Pfam" id="PF00528">
    <property type="entry name" value="BPD_transp_1"/>
    <property type="match status" value="1"/>
</dbReference>
<proteinExistence type="inferred from homology"/>
<dbReference type="EMBL" id="JACHGJ010000009">
    <property type="protein sequence ID" value="MBB6482134.1"/>
    <property type="molecule type" value="Genomic_DNA"/>
</dbReference>
<reference evidence="9 10" key="1">
    <citation type="submission" date="2020-08" db="EMBL/GenBank/DDBJ databases">
        <title>Genomic Encyclopedia of Type Strains, Phase IV (KMG-IV): sequencing the most valuable type-strain genomes for metagenomic binning, comparative biology and taxonomic classification.</title>
        <authorList>
            <person name="Goeker M."/>
        </authorList>
    </citation>
    <scope>NUCLEOTIDE SEQUENCE [LARGE SCALE GENOMIC DNA]</scope>
    <source>
        <strain evidence="9 10">DSM 2461</strain>
    </source>
</reference>
<evidence type="ECO:0000256" key="5">
    <source>
        <dbReference type="ARBA" id="ARBA00022989"/>
    </source>
</evidence>
<keyword evidence="10" id="KW-1185">Reference proteome</keyword>
<dbReference type="Proteomes" id="UP000587760">
    <property type="component" value="Unassembled WGS sequence"/>
</dbReference>
<comment type="subcellular location">
    <subcellularLocation>
        <location evidence="1 7">Cell membrane</location>
        <topology evidence="1 7">Multi-pass membrane protein</topology>
    </subcellularLocation>
</comment>
<keyword evidence="4 7" id="KW-0812">Transmembrane</keyword>
<dbReference type="SUPFAM" id="SSF161098">
    <property type="entry name" value="MetI-like"/>
    <property type="match status" value="1"/>
</dbReference>
<keyword evidence="6 7" id="KW-0472">Membrane</keyword>
<dbReference type="PROSITE" id="PS50928">
    <property type="entry name" value="ABC_TM1"/>
    <property type="match status" value="1"/>
</dbReference>
<feature type="domain" description="ABC transmembrane type-1" evidence="8">
    <location>
        <begin position="72"/>
        <end position="278"/>
    </location>
</feature>
<evidence type="ECO:0000313" key="9">
    <source>
        <dbReference type="EMBL" id="MBB6482134.1"/>
    </source>
</evidence>
<dbReference type="PANTHER" id="PTHR30193:SF37">
    <property type="entry name" value="INNER MEMBRANE ABC TRANSPORTER PERMEASE PROTEIN YCJO"/>
    <property type="match status" value="1"/>
</dbReference>
<evidence type="ECO:0000256" key="1">
    <source>
        <dbReference type="ARBA" id="ARBA00004651"/>
    </source>
</evidence>
<feature type="transmembrane region" description="Helical" evidence="7">
    <location>
        <begin position="109"/>
        <end position="130"/>
    </location>
</feature>
<evidence type="ECO:0000256" key="4">
    <source>
        <dbReference type="ARBA" id="ARBA00022692"/>
    </source>
</evidence>